<evidence type="ECO:0000256" key="2">
    <source>
        <dbReference type="ARBA" id="ARBA00023125"/>
    </source>
</evidence>
<evidence type="ECO:0000313" key="6">
    <source>
        <dbReference type="Proteomes" id="UP001490365"/>
    </source>
</evidence>
<evidence type="ECO:0000256" key="1">
    <source>
        <dbReference type="ARBA" id="ARBA00023015"/>
    </source>
</evidence>
<keyword evidence="1" id="KW-0805">Transcription regulation</keyword>
<dbReference type="EMBL" id="JBEOZM010000027">
    <property type="protein sequence ID" value="MER6273066.1"/>
    <property type="molecule type" value="Genomic_DNA"/>
</dbReference>
<gene>
    <name evidence="5" type="ORF">ABT211_38240</name>
</gene>
<dbReference type="InterPro" id="IPR036388">
    <property type="entry name" value="WH-like_DNA-bd_sf"/>
</dbReference>
<dbReference type="RefSeq" id="WP_351961349.1">
    <property type="nucleotide sequence ID" value="NZ_JBEOZM010000027.1"/>
</dbReference>
<name>A0ABV1TSR5_9ACTN</name>
<protein>
    <submittedName>
        <fullName evidence="5">Helix-turn-helix transcriptional regulator</fullName>
    </submittedName>
</protein>
<dbReference type="PRINTS" id="PR00038">
    <property type="entry name" value="HTHLUXR"/>
</dbReference>
<reference evidence="5 6" key="1">
    <citation type="submission" date="2024-06" db="EMBL/GenBank/DDBJ databases">
        <title>The Natural Products Discovery Center: Release of the First 8490 Sequenced Strains for Exploring Actinobacteria Biosynthetic Diversity.</title>
        <authorList>
            <person name="Kalkreuter E."/>
            <person name="Kautsar S.A."/>
            <person name="Yang D."/>
            <person name="Bader C.D."/>
            <person name="Teijaro C.N."/>
            <person name="Fluegel L."/>
            <person name="Davis C.M."/>
            <person name="Simpson J.R."/>
            <person name="Lauterbach L."/>
            <person name="Steele A.D."/>
            <person name="Gui C."/>
            <person name="Meng S."/>
            <person name="Li G."/>
            <person name="Viehrig K."/>
            <person name="Ye F."/>
            <person name="Su P."/>
            <person name="Kiefer A.F."/>
            <person name="Nichols A."/>
            <person name="Cepeda A.J."/>
            <person name="Yan W."/>
            <person name="Fan B."/>
            <person name="Jiang Y."/>
            <person name="Adhikari A."/>
            <person name="Zheng C.-J."/>
            <person name="Schuster L."/>
            <person name="Cowan T.M."/>
            <person name="Smanski M.J."/>
            <person name="Chevrette M.G."/>
            <person name="De Carvalho L.P.S."/>
            <person name="Shen B."/>
        </authorList>
    </citation>
    <scope>NUCLEOTIDE SEQUENCE [LARGE SCALE GENOMIC DNA]</scope>
    <source>
        <strain evidence="5 6">NPDC001694</strain>
    </source>
</reference>
<dbReference type="InterPro" id="IPR000792">
    <property type="entry name" value="Tscrpt_reg_LuxR_C"/>
</dbReference>
<evidence type="ECO:0000259" key="4">
    <source>
        <dbReference type="PROSITE" id="PS50043"/>
    </source>
</evidence>
<dbReference type="PROSITE" id="PS00622">
    <property type="entry name" value="HTH_LUXR_1"/>
    <property type="match status" value="1"/>
</dbReference>
<feature type="domain" description="HTH luxR-type" evidence="4">
    <location>
        <begin position="445"/>
        <end position="510"/>
    </location>
</feature>
<organism evidence="5 6">
    <name type="scientific">Streptomyces sp. 900105755</name>
    <dbReference type="NCBI Taxonomy" id="3154389"/>
    <lineage>
        <taxon>Bacteria</taxon>
        <taxon>Bacillati</taxon>
        <taxon>Actinomycetota</taxon>
        <taxon>Actinomycetes</taxon>
        <taxon>Kitasatosporales</taxon>
        <taxon>Streptomycetaceae</taxon>
        <taxon>Streptomyces</taxon>
    </lineage>
</organism>
<keyword evidence="6" id="KW-1185">Reference proteome</keyword>
<dbReference type="CDD" id="cd06170">
    <property type="entry name" value="LuxR_C_like"/>
    <property type="match status" value="1"/>
</dbReference>
<dbReference type="PANTHER" id="PTHR44688">
    <property type="entry name" value="DNA-BINDING TRANSCRIPTIONAL ACTIVATOR DEVR_DOSR"/>
    <property type="match status" value="1"/>
</dbReference>
<dbReference type="PROSITE" id="PS50043">
    <property type="entry name" value="HTH_LUXR_2"/>
    <property type="match status" value="1"/>
</dbReference>
<dbReference type="PANTHER" id="PTHR44688:SF16">
    <property type="entry name" value="DNA-BINDING TRANSCRIPTIONAL ACTIVATOR DEVR_DOSR"/>
    <property type="match status" value="1"/>
</dbReference>
<comment type="caution">
    <text evidence="5">The sequence shown here is derived from an EMBL/GenBank/DDBJ whole genome shotgun (WGS) entry which is preliminary data.</text>
</comment>
<dbReference type="InterPro" id="IPR016032">
    <property type="entry name" value="Sig_transdc_resp-reg_C-effctor"/>
</dbReference>
<dbReference type="Proteomes" id="UP001490365">
    <property type="component" value="Unassembled WGS sequence"/>
</dbReference>
<evidence type="ECO:0000313" key="5">
    <source>
        <dbReference type="EMBL" id="MER6273066.1"/>
    </source>
</evidence>
<sequence>MLKTRDSTLLSSASLLASQGDVDQISALLRAVVTEPLGLVRALASVGSVTQAVQLIETALTLELPEGLAARLRCLLVELEVVGRDLPEALASAEEILGAESGIPSSVRGAVAASRMFGRYFLDVAEGRRQAEAVLRAYGGRIAGEAEVLAAATVLSDAVLSDGLVVEGLRLARAAVAAAADLPSPVWRVYLHVVLAERLVDVGAYEEAEHVIRAAGTDGGQPVGGVGLTVAHVRARRLSHQGRLAEARDEAQKALAAAVGRGVRLSVPPLLATLGQFALLSGDLEGAAGYVRGYREALGQSPGRLPSADYDWVELQVTAARYGAGAALGEMNRRYAAADRRAALFVRQPGAAAWFVRTALAAGDEKWAATAAAQAGRLAERNPGVPPLASAALHAVSLLEGDPDGLVRAATEHVDHGARTSAAEDLTALLDGRFRGPAQQDTDRPEAGATALSDVERTVARLVGEGLTNQQVAFRLRRSPHTINYHLRNIFRKLGISSRVELARHTHGWAPGP</sequence>
<keyword evidence="2" id="KW-0238">DNA-binding</keyword>
<accession>A0ABV1TSR5</accession>
<proteinExistence type="predicted"/>
<dbReference type="SMART" id="SM00421">
    <property type="entry name" value="HTH_LUXR"/>
    <property type="match status" value="1"/>
</dbReference>
<dbReference type="Gene3D" id="1.10.10.10">
    <property type="entry name" value="Winged helix-like DNA-binding domain superfamily/Winged helix DNA-binding domain"/>
    <property type="match status" value="1"/>
</dbReference>
<dbReference type="Pfam" id="PF00196">
    <property type="entry name" value="GerE"/>
    <property type="match status" value="1"/>
</dbReference>
<keyword evidence="3" id="KW-0804">Transcription</keyword>
<evidence type="ECO:0000256" key="3">
    <source>
        <dbReference type="ARBA" id="ARBA00023163"/>
    </source>
</evidence>
<dbReference type="SUPFAM" id="SSF46894">
    <property type="entry name" value="C-terminal effector domain of the bipartite response regulators"/>
    <property type="match status" value="1"/>
</dbReference>